<evidence type="ECO:0000313" key="2">
    <source>
        <dbReference type="EMBL" id="ABC64552.1"/>
    </source>
</evidence>
<dbReference type="CDD" id="cd04301">
    <property type="entry name" value="NAT_SF"/>
    <property type="match status" value="1"/>
</dbReference>
<dbReference type="GO" id="GO:0016747">
    <property type="term" value="F:acyltransferase activity, transferring groups other than amino-acyl groups"/>
    <property type="evidence" value="ECO:0007669"/>
    <property type="project" value="InterPro"/>
</dbReference>
<gene>
    <name evidence="2" type="ordered locus">ELI_12300</name>
</gene>
<dbReference type="Proteomes" id="UP000008808">
    <property type="component" value="Chromosome"/>
</dbReference>
<proteinExistence type="predicted"/>
<name>Q2N6Y9_ERYLH</name>
<dbReference type="AlphaFoldDB" id="Q2N6Y9"/>
<dbReference type="OrthoDB" id="1821130at2"/>
<keyword evidence="2" id="KW-0808">Transferase</keyword>
<dbReference type="SUPFAM" id="SSF55729">
    <property type="entry name" value="Acyl-CoA N-acyltransferases (Nat)"/>
    <property type="match status" value="1"/>
</dbReference>
<feature type="domain" description="N-acetyltransferase" evidence="1">
    <location>
        <begin position="36"/>
        <end position="88"/>
    </location>
</feature>
<protein>
    <submittedName>
        <fullName evidence="2">Acetyltransferase, GNAT family protein</fullName>
    </submittedName>
</protein>
<reference evidence="3" key="1">
    <citation type="journal article" date="2009" name="J. Bacteriol.">
        <title>Complete genome sequence of Erythrobacter litoralis HTCC2594.</title>
        <authorList>
            <person name="Oh H.M."/>
            <person name="Giovannoni S.J."/>
            <person name="Ferriera S."/>
            <person name="Johnson J."/>
            <person name="Cho J.C."/>
        </authorList>
    </citation>
    <scope>NUCLEOTIDE SEQUENCE [LARGE SCALE GENOMIC DNA]</scope>
    <source>
        <strain evidence="3">HTCC2594</strain>
    </source>
</reference>
<keyword evidence="3" id="KW-1185">Reference proteome</keyword>
<accession>Q2N6Y9</accession>
<dbReference type="RefSeq" id="WP_011415374.1">
    <property type="nucleotide sequence ID" value="NC_007722.1"/>
</dbReference>
<dbReference type="InterPro" id="IPR000182">
    <property type="entry name" value="GNAT_dom"/>
</dbReference>
<evidence type="ECO:0000313" key="3">
    <source>
        <dbReference type="Proteomes" id="UP000008808"/>
    </source>
</evidence>
<evidence type="ECO:0000259" key="1">
    <source>
        <dbReference type="Pfam" id="PF00583"/>
    </source>
</evidence>
<dbReference type="Gene3D" id="3.40.630.30">
    <property type="match status" value="1"/>
</dbReference>
<dbReference type="STRING" id="314225.ELI_12300"/>
<dbReference type="Pfam" id="PF00583">
    <property type="entry name" value="Acetyltransf_1"/>
    <property type="match status" value="1"/>
</dbReference>
<dbReference type="InterPro" id="IPR016181">
    <property type="entry name" value="Acyl_CoA_acyltransferase"/>
</dbReference>
<dbReference type="HOGENOM" id="CLU_2342462_0_0_5"/>
<dbReference type="KEGG" id="eli:ELI_12300"/>
<sequence length="97" mass="10332">MKIVTYADRHFGGIDALGKVCFPDSPPRNRAAHSIPAKRAIDDDLLLVAENEEGAVIGSIMAGYDGHRGWLYSVAVLPSCRRGGIGARAPHFDGAQS</sequence>
<organism evidence="2 3">
    <name type="scientific">Erythrobacter litoralis (strain HTCC2594)</name>
    <dbReference type="NCBI Taxonomy" id="314225"/>
    <lineage>
        <taxon>Bacteria</taxon>
        <taxon>Pseudomonadati</taxon>
        <taxon>Pseudomonadota</taxon>
        <taxon>Alphaproteobacteria</taxon>
        <taxon>Sphingomonadales</taxon>
        <taxon>Erythrobacteraceae</taxon>
        <taxon>Erythrobacter/Porphyrobacter group</taxon>
        <taxon>Erythrobacter</taxon>
    </lineage>
</organism>
<dbReference type="EMBL" id="CP000157">
    <property type="protein sequence ID" value="ABC64552.1"/>
    <property type="molecule type" value="Genomic_DNA"/>
</dbReference>
<dbReference type="eggNOG" id="COG3153">
    <property type="taxonomic scope" value="Bacteria"/>
</dbReference>